<dbReference type="PANTHER" id="PTHR31157:SF1">
    <property type="entry name" value="SCP DOMAIN-CONTAINING PROTEIN"/>
    <property type="match status" value="1"/>
</dbReference>
<dbReference type="PANTHER" id="PTHR31157">
    <property type="entry name" value="SCP DOMAIN-CONTAINING PROTEIN"/>
    <property type="match status" value="1"/>
</dbReference>
<organism evidence="3 4">
    <name type="scientific">Conexibacter arvalis</name>
    <dbReference type="NCBI Taxonomy" id="912552"/>
    <lineage>
        <taxon>Bacteria</taxon>
        <taxon>Bacillati</taxon>
        <taxon>Actinomycetota</taxon>
        <taxon>Thermoleophilia</taxon>
        <taxon>Solirubrobacterales</taxon>
        <taxon>Conexibacteraceae</taxon>
        <taxon>Conexibacter</taxon>
    </lineage>
</organism>
<keyword evidence="4" id="KW-1185">Reference proteome</keyword>
<dbReference type="CDD" id="cd05379">
    <property type="entry name" value="CAP_bacterial"/>
    <property type="match status" value="1"/>
</dbReference>
<protein>
    <submittedName>
        <fullName evidence="3">Uncharacterized protein YkwD</fullName>
    </submittedName>
</protein>
<feature type="domain" description="SCP" evidence="2">
    <location>
        <begin position="61"/>
        <end position="171"/>
    </location>
</feature>
<keyword evidence="1" id="KW-0732">Signal</keyword>
<proteinExistence type="predicted"/>
<name>A0A840IJI3_9ACTN</name>
<dbReference type="InterPro" id="IPR035940">
    <property type="entry name" value="CAP_sf"/>
</dbReference>
<dbReference type="InterPro" id="IPR014044">
    <property type="entry name" value="CAP_dom"/>
</dbReference>
<dbReference type="RefSeq" id="WP_183346016.1">
    <property type="nucleotide sequence ID" value="NZ_JACHNU010000014.1"/>
</dbReference>
<feature type="signal peptide" evidence="1">
    <location>
        <begin position="1"/>
        <end position="27"/>
    </location>
</feature>
<gene>
    <name evidence="3" type="ORF">BDZ31_004874</name>
</gene>
<comment type="caution">
    <text evidence="3">The sequence shown here is derived from an EMBL/GenBank/DDBJ whole genome shotgun (WGS) entry which is preliminary data.</text>
</comment>
<accession>A0A840IJI3</accession>
<evidence type="ECO:0000313" key="4">
    <source>
        <dbReference type="Proteomes" id="UP000585272"/>
    </source>
</evidence>
<dbReference type="SUPFAM" id="SSF55797">
    <property type="entry name" value="PR-1-like"/>
    <property type="match status" value="1"/>
</dbReference>
<dbReference type="AlphaFoldDB" id="A0A840IJI3"/>
<dbReference type="EMBL" id="JACHNU010000014">
    <property type="protein sequence ID" value="MBB4665247.1"/>
    <property type="molecule type" value="Genomic_DNA"/>
</dbReference>
<feature type="chain" id="PRO_5032991506" evidence="1">
    <location>
        <begin position="28"/>
        <end position="196"/>
    </location>
</feature>
<evidence type="ECO:0000259" key="2">
    <source>
        <dbReference type="Pfam" id="PF00188"/>
    </source>
</evidence>
<sequence>MRHRLLTSLATLVALAGVLALPATSNAAPSKSRPGACSAAAARVAVSAETISTATSATLCLLNRERSRRGLRPLKLDRHLSAVARAHSRDMVRRGYFEHNSPNGRTPFDRILATRYVPRGASWALGENIGWGTDELAQPASLVNAWMKSPGHRRNILDKRFREIGIGIVTGVPTRDPGLRGQAGATYTTDFGSTAK</sequence>
<reference evidence="3 4" key="1">
    <citation type="submission" date="2020-08" db="EMBL/GenBank/DDBJ databases">
        <title>Genomic Encyclopedia of Archaeal and Bacterial Type Strains, Phase II (KMG-II): from individual species to whole genera.</title>
        <authorList>
            <person name="Goeker M."/>
        </authorList>
    </citation>
    <scope>NUCLEOTIDE SEQUENCE [LARGE SCALE GENOMIC DNA]</scope>
    <source>
        <strain evidence="3 4">DSM 23288</strain>
    </source>
</reference>
<dbReference type="Gene3D" id="3.40.33.10">
    <property type="entry name" value="CAP"/>
    <property type="match status" value="1"/>
</dbReference>
<dbReference type="Pfam" id="PF00188">
    <property type="entry name" value="CAP"/>
    <property type="match status" value="1"/>
</dbReference>
<evidence type="ECO:0000313" key="3">
    <source>
        <dbReference type="EMBL" id="MBB4665247.1"/>
    </source>
</evidence>
<dbReference type="Proteomes" id="UP000585272">
    <property type="component" value="Unassembled WGS sequence"/>
</dbReference>
<evidence type="ECO:0000256" key="1">
    <source>
        <dbReference type="SAM" id="SignalP"/>
    </source>
</evidence>